<dbReference type="InterPro" id="IPR004489">
    <property type="entry name" value="Succ_DH/fum_Rdtase_Fe-S"/>
</dbReference>
<dbReference type="PANTHER" id="PTHR12151:SF1">
    <property type="entry name" value="PROTEIN SCO1 HOMOLOG 2, MITOCHONDRIAL"/>
    <property type="match status" value="1"/>
</dbReference>
<dbReference type="Pfam" id="PF13085">
    <property type="entry name" value="Fer2_3"/>
    <property type="match status" value="1"/>
</dbReference>
<evidence type="ECO:0000256" key="11">
    <source>
        <dbReference type="ARBA" id="ARBA00034078"/>
    </source>
</evidence>
<comment type="pathway">
    <text evidence="3">Carbohydrate metabolism; tricarboxylic acid cycle; fumarate from succinate (eukaryal route): step 1/1.</text>
</comment>
<name>A0A6A1VC07_9ROSI</name>
<evidence type="ECO:0000256" key="8">
    <source>
        <dbReference type="ARBA" id="ARBA00022723"/>
    </source>
</evidence>
<dbReference type="OrthoDB" id="270009at2759"/>
<dbReference type="PROSITE" id="PS00197">
    <property type="entry name" value="2FE2S_FER_1"/>
    <property type="match status" value="1"/>
</dbReference>
<comment type="function">
    <text evidence="1">Iron-sulfur protein (IP) subunit of succinate dehydrogenase (SDH) that is involved in complex II of the mitochondrial electron transport chain and is responsible for transferring electrons from succinate to ubiquinone (coenzyme Q).</text>
</comment>
<feature type="region of interest" description="Disordered" evidence="13">
    <location>
        <begin position="342"/>
        <end position="365"/>
    </location>
</feature>
<comment type="similarity">
    <text evidence="4">Belongs to the SCO1/2 family.</text>
</comment>
<dbReference type="InterPro" id="IPR012675">
    <property type="entry name" value="Beta-grasp_dom_sf"/>
</dbReference>
<evidence type="ECO:0000256" key="7">
    <source>
        <dbReference type="ARBA" id="ARBA00022714"/>
    </source>
</evidence>
<dbReference type="NCBIfam" id="TIGR00384">
    <property type="entry name" value="dhsB"/>
    <property type="match status" value="1"/>
</dbReference>
<comment type="subcellular location">
    <subcellularLocation>
        <location evidence="2">Mitochondrion inner membrane</location>
        <topology evidence="2">Peripheral membrane protein</topology>
        <orientation evidence="2">Matrix side</orientation>
    </subcellularLocation>
</comment>
<dbReference type="SUPFAM" id="SSF46548">
    <property type="entry name" value="alpha-helical ferredoxin"/>
    <property type="match status" value="1"/>
</dbReference>
<evidence type="ECO:0000256" key="13">
    <source>
        <dbReference type="SAM" id="MobiDB-lite"/>
    </source>
</evidence>
<evidence type="ECO:0000256" key="1">
    <source>
        <dbReference type="ARBA" id="ARBA00002787"/>
    </source>
</evidence>
<dbReference type="InterPro" id="IPR036249">
    <property type="entry name" value="Thioredoxin-like_sf"/>
</dbReference>
<feature type="coiled-coil region" evidence="12">
    <location>
        <begin position="151"/>
        <end position="210"/>
    </location>
</feature>
<evidence type="ECO:0000313" key="16">
    <source>
        <dbReference type="Proteomes" id="UP000516437"/>
    </source>
</evidence>
<dbReference type="SUPFAM" id="SSF54292">
    <property type="entry name" value="2Fe-2S ferredoxin-like"/>
    <property type="match status" value="1"/>
</dbReference>
<dbReference type="CDD" id="cd02968">
    <property type="entry name" value="SCO"/>
    <property type="match status" value="1"/>
</dbReference>
<evidence type="ECO:0000313" key="15">
    <source>
        <dbReference type="EMBL" id="KAB1210273.1"/>
    </source>
</evidence>
<dbReference type="GO" id="GO:0016491">
    <property type="term" value="F:oxidoreductase activity"/>
    <property type="evidence" value="ECO:0007669"/>
    <property type="project" value="InterPro"/>
</dbReference>
<dbReference type="Gene3D" id="1.10.1060.10">
    <property type="entry name" value="Alpha-helical ferredoxin"/>
    <property type="match status" value="1"/>
</dbReference>
<evidence type="ECO:0000256" key="12">
    <source>
        <dbReference type="SAM" id="Coils"/>
    </source>
</evidence>
<evidence type="ECO:0000256" key="9">
    <source>
        <dbReference type="ARBA" id="ARBA00023004"/>
    </source>
</evidence>
<proteinExistence type="inferred from homology"/>
<dbReference type="InterPro" id="IPR036010">
    <property type="entry name" value="2Fe-2S_ferredoxin-like_sf"/>
</dbReference>
<dbReference type="GO" id="GO:0046872">
    <property type="term" value="F:metal ion binding"/>
    <property type="evidence" value="ECO:0007669"/>
    <property type="project" value="UniProtKB-KW"/>
</dbReference>
<evidence type="ECO:0000256" key="2">
    <source>
        <dbReference type="ARBA" id="ARBA00004443"/>
    </source>
</evidence>
<dbReference type="SUPFAM" id="SSF52833">
    <property type="entry name" value="Thioredoxin-like"/>
    <property type="match status" value="1"/>
</dbReference>
<dbReference type="PANTHER" id="PTHR12151">
    <property type="entry name" value="ELECTRON TRANSPORT PROTIN SCO1/SENC FAMILY MEMBER"/>
    <property type="match status" value="1"/>
</dbReference>
<dbReference type="InterPro" id="IPR004252">
    <property type="entry name" value="Probable_transposase_24"/>
</dbReference>
<accession>A0A6A1VC07</accession>
<sequence length="719" mass="82146">MKRGREFPSVTSGQLHSAVIDHFDLDYTRHEDVRTVVETMMTARRTHRNRMHAYFKKFPSKEAALLKPHPDTTEEQWKELCDLFTSEAFMKRSEQNKKNRSKLTVNHAAGSRSFQRTRACMKNQESGNINPAELYKKNYTNKDGIWTSEGAREIYHQLAKARDEIEAMRAAREKDLQEFAKKQAEMEATLRDHREEQRVEQERIRLEQEERMKRSKSACEWSTRAHAKGRNIEGTGEENVLCNGEENERHVKATIQPVWEFKKVLDVLQKIKADDDSTLTYRRSCREGICGSCAMNIDGTNTVACLKPVDADTSKPTIIIPLPHMFMIRDLRNVLSNCNGKDRWNHGSKPQSRRRTGGNTGSHLRTERSMMGSMSAYSVLAVAAHAPSYWWNPEQFLGPATLLQAYRWICDSRDDFADERLQALTEDQKRLYRCRTTKNCTATFPKGLDPADAIHKMKTRHLLTVPVEEFEGKDRCGPSRRVQSCNYAKSSGYSNGKTRIHPVIPAETQASRSWGPYPAAILGFAGLAAFIHYNDERRSIPRGQGDKCSRNTDKGLIIGGPFTLIDTENRIVTEKDFHGKWVLLYFGYTSSPDVGPEQLQIIAKAMAMLDSKHDSKILPVFVTIDPQRDTSSQLRTYLKEFDSRIVGLTGPVSAVRQMAQEYRIHFKKVEEEGDDYLVETSHSMYLLNPRGKVVKCFGVEYSAKELVEAIVKQMKSTLI</sequence>
<evidence type="ECO:0000256" key="10">
    <source>
        <dbReference type="ARBA" id="ARBA00023014"/>
    </source>
</evidence>
<keyword evidence="6" id="KW-0004">4Fe-4S</keyword>
<evidence type="ECO:0000259" key="14">
    <source>
        <dbReference type="Pfam" id="PF13085"/>
    </source>
</evidence>
<dbReference type="Pfam" id="PF03004">
    <property type="entry name" value="Transposase_24"/>
    <property type="match status" value="1"/>
</dbReference>
<comment type="subunit">
    <text evidence="5">Component of complex II composed of eight subunits in plants: four classical SDH subunits SDH1, SDH2, SDH3 and SDH4 (a flavoprotein (FP), an iron-sulfur protein (IP), and a cytochrome b composed of a large and a small subunit.), as well as four subunits unknown in mitochondria from bacteria and heterotrophic eukaryotes.</text>
</comment>
<evidence type="ECO:0000256" key="3">
    <source>
        <dbReference type="ARBA" id="ARBA00004788"/>
    </source>
</evidence>
<dbReference type="AlphaFoldDB" id="A0A6A1VC07"/>
<evidence type="ECO:0000256" key="4">
    <source>
        <dbReference type="ARBA" id="ARBA00010996"/>
    </source>
</evidence>
<dbReference type="GO" id="GO:0009055">
    <property type="term" value="F:electron transfer activity"/>
    <property type="evidence" value="ECO:0007669"/>
    <property type="project" value="InterPro"/>
</dbReference>
<protein>
    <recommendedName>
        <fullName evidence="14">Succinate dehydogenase/fumarate reductase N-terminal domain-containing protein</fullName>
    </recommendedName>
</protein>
<dbReference type="GO" id="GO:0045273">
    <property type="term" value="C:respiratory chain complex II (succinate dehydrogenase)"/>
    <property type="evidence" value="ECO:0007669"/>
    <property type="project" value="UniProtKB-ARBA"/>
</dbReference>
<evidence type="ECO:0000256" key="6">
    <source>
        <dbReference type="ARBA" id="ARBA00022485"/>
    </source>
</evidence>
<dbReference type="UniPathway" id="UPA00223">
    <property type="reaction ID" value="UER01006"/>
</dbReference>
<dbReference type="InterPro" id="IPR003782">
    <property type="entry name" value="SCO1/SenC"/>
</dbReference>
<keyword evidence="8" id="KW-0479">Metal-binding</keyword>
<dbReference type="InterPro" id="IPR006058">
    <property type="entry name" value="2Fe2S_fd_BS"/>
</dbReference>
<keyword evidence="16" id="KW-1185">Reference proteome</keyword>
<comment type="caution">
    <text evidence="15">The sequence shown here is derived from an EMBL/GenBank/DDBJ whole genome shotgun (WGS) entry which is preliminary data.</text>
</comment>
<feature type="domain" description="Succinate dehydogenase/fumarate reductase N-terminal" evidence="14">
    <location>
        <begin position="256"/>
        <end position="331"/>
    </location>
</feature>
<keyword evidence="10" id="KW-0411">Iron-sulfur</keyword>
<dbReference type="InterPro" id="IPR009051">
    <property type="entry name" value="Helical_ferredxn"/>
</dbReference>
<dbReference type="Proteomes" id="UP000516437">
    <property type="component" value="Chromosome 6"/>
</dbReference>
<dbReference type="Pfam" id="PF02630">
    <property type="entry name" value="SCO1-SenC"/>
    <property type="match status" value="1"/>
</dbReference>
<dbReference type="Gene3D" id="3.10.20.30">
    <property type="match status" value="1"/>
</dbReference>
<dbReference type="GO" id="GO:0051537">
    <property type="term" value="F:2 iron, 2 sulfur cluster binding"/>
    <property type="evidence" value="ECO:0007669"/>
    <property type="project" value="UniProtKB-KW"/>
</dbReference>
<keyword evidence="7" id="KW-0001">2Fe-2S</keyword>
<dbReference type="GO" id="GO:0051539">
    <property type="term" value="F:4 iron, 4 sulfur cluster binding"/>
    <property type="evidence" value="ECO:0007669"/>
    <property type="project" value="UniProtKB-KW"/>
</dbReference>
<dbReference type="GO" id="GO:0033617">
    <property type="term" value="P:mitochondrial respiratory chain complex IV assembly"/>
    <property type="evidence" value="ECO:0007669"/>
    <property type="project" value="TreeGrafter"/>
</dbReference>
<dbReference type="GO" id="GO:0005743">
    <property type="term" value="C:mitochondrial inner membrane"/>
    <property type="evidence" value="ECO:0007669"/>
    <property type="project" value="UniProtKB-SubCell"/>
</dbReference>
<dbReference type="InterPro" id="IPR025192">
    <property type="entry name" value="Succ_DH/fum_Rdtase_N"/>
</dbReference>
<organism evidence="15 16">
    <name type="scientific">Morella rubra</name>
    <name type="common">Chinese bayberry</name>
    <dbReference type="NCBI Taxonomy" id="262757"/>
    <lineage>
        <taxon>Eukaryota</taxon>
        <taxon>Viridiplantae</taxon>
        <taxon>Streptophyta</taxon>
        <taxon>Embryophyta</taxon>
        <taxon>Tracheophyta</taxon>
        <taxon>Spermatophyta</taxon>
        <taxon>Magnoliopsida</taxon>
        <taxon>eudicotyledons</taxon>
        <taxon>Gunneridae</taxon>
        <taxon>Pentapetalae</taxon>
        <taxon>rosids</taxon>
        <taxon>fabids</taxon>
        <taxon>Fagales</taxon>
        <taxon>Myricaceae</taxon>
        <taxon>Morella</taxon>
    </lineage>
</organism>
<evidence type="ECO:0000256" key="5">
    <source>
        <dbReference type="ARBA" id="ARBA00011313"/>
    </source>
</evidence>
<gene>
    <name evidence="15" type="ORF">CJ030_MR6G013332</name>
</gene>
<dbReference type="Gene3D" id="3.40.30.10">
    <property type="entry name" value="Glutaredoxin"/>
    <property type="match status" value="1"/>
</dbReference>
<dbReference type="EMBL" id="RXIC02000024">
    <property type="protein sequence ID" value="KAB1210273.1"/>
    <property type="molecule type" value="Genomic_DNA"/>
</dbReference>
<keyword evidence="9" id="KW-0408">Iron</keyword>
<reference evidence="15 16" key="1">
    <citation type="journal article" date="2019" name="Plant Biotechnol. J.">
        <title>The red bayberry genome and genetic basis of sex determination.</title>
        <authorList>
            <person name="Jia H.M."/>
            <person name="Jia H.J."/>
            <person name="Cai Q.L."/>
            <person name="Wang Y."/>
            <person name="Zhao H.B."/>
            <person name="Yang W.F."/>
            <person name="Wang G.Y."/>
            <person name="Li Y.H."/>
            <person name="Zhan D.L."/>
            <person name="Shen Y.T."/>
            <person name="Niu Q.F."/>
            <person name="Chang L."/>
            <person name="Qiu J."/>
            <person name="Zhao L."/>
            <person name="Xie H.B."/>
            <person name="Fu W.Y."/>
            <person name="Jin J."/>
            <person name="Li X.W."/>
            <person name="Jiao Y."/>
            <person name="Zhou C.C."/>
            <person name="Tu T."/>
            <person name="Chai C.Y."/>
            <person name="Gao J.L."/>
            <person name="Fan L.J."/>
            <person name="van de Weg E."/>
            <person name="Wang J.Y."/>
            <person name="Gao Z.S."/>
        </authorList>
    </citation>
    <scope>NUCLEOTIDE SEQUENCE [LARGE SCALE GENOMIC DNA]</scope>
    <source>
        <tissue evidence="15">Leaves</tissue>
    </source>
</reference>
<dbReference type="FunFam" id="3.40.30.10:FF:000013">
    <property type="entry name" value="Blast:Protein SCO1 homolog, mitochondrial"/>
    <property type="match status" value="1"/>
</dbReference>
<dbReference type="GO" id="GO:0006099">
    <property type="term" value="P:tricarboxylic acid cycle"/>
    <property type="evidence" value="ECO:0007669"/>
    <property type="project" value="UniProtKB-UniPathway"/>
</dbReference>
<comment type="cofactor">
    <cofactor evidence="11">
        <name>[2Fe-2S] cluster</name>
        <dbReference type="ChEBI" id="CHEBI:190135"/>
    </cofactor>
</comment>
<keyword evidence="12" id="KW-0175">Coiled coil</keyword>